<reference evidence="3" key="1">
    <citation type="submission" date="2016-06" db="UniProtKB">
        <authorList>
            <consortium name="WormBaseParasite"/>
        </authorList>
    </citation>
    <scope>IDENTIFICATION</scope>
</reference>
<reference evidence="1 2" key="2">
    <citation type="submission" date="2018-11" db="EMBL/GenBank/DDBJ databases">
        <authorList>
            <consortium name="Pathogen Informatics"/>
        </authorList>
    </citation>
    <scope>NUCLEOTIDE SEQUENCE [LARGE SCALE GENOMIC DNA]</scope>
</reference>
<evidence type="ECO:0000313" key="1">
    <source>
        <dbReference type="EMBL" id="VDN41464.1"/>
    </source>
</evidence>
<gene>
    <name evidence="1" type="ORF">GPUH_LOCUS23428</name>
</gene>
<evidence type="ECO:0000313" key="2">
    <source>
        <dbReference type="Proteomes" id="UP000271098"/>
    </source>
</evidence>
<name>A0A183ER37_9BILA</name>
<dbReference type="Proteomes" id="UP000271098">
    <property type="component" value="Unassembled WGS sequence"/>
</dbReference>
<dbReference type="AlphaFoldDB" id="A0A183ER37"/>
<dbReference type="EMBL" id="UYRT01097811">
    <property type="protein sequence ID" value="VDN41464.1"/>
    <property type="molecule type" value="Genomic_DNA"/>
</dbReference>
<proteinExistence type="predicted"/>
<organism evidence="3">
    <name type="scientific">Gongylonema pulchrum</name>
    <dbReference type="NCBI Taxonomy" id="637853"/>
    <lineage>
        <taxon>Eukaryota</taxon>
        <taxon>Metazoa</taxon>
        <taxon>Ecdysozoa</taxon>
        <taxon>Nematoda</taxon>
        <taxon>Chromadorea</taxon>
        <taxon>Rhabditida</taxon>
        <taxon>Spirurina</taxon>
        <taxon>Spiruromorpha</taxon>
        <taxon>Spiruroidea</taxon>
        <taxon>Gongylonematidae</taxon>
        <taxon>Gongylonema</taxon>
    </lineage>
</organism>
<dbReference type="WBParaSite" id="GPUH_0002345801-mRNA-1">
    <property type="protein sequence ID" value="GPUH_0002345801-mRNA-1"/>
    <property type="gene ID" value="GPUH_0002345801"/>
</dbReference>
<dbReference type="OrthoDB" id="5803694at2759"/>
<keyword evidence="2" id="KW-1185">Reference proteome</keyword>
<evidence type="ECO:0000313" key="3">
    <source>
        <dbReference type="WBParaSite" id="GPUH_0002345801-mRNA-1"/>
    </source>
</evidence>
<sequence length="95" mass="10487">MYVCACVVVVVVVAPQKDCGRIGPHRVDIMLLSVSGSDTVPLAQALISAQMHPQKGVFEKPRYAQDEILQYVQLSTDENYSIPSTTKGIPEHYVR</sequence>
<accession>A0A183ER37</accession>
<protein>
    <submittedName>
        <fullName evidence="3">Secreted protein</fullName>
    </submittedName>
</protein>